<dbReference type="Proteomes" id="UP001497516">
    <property type="component" value="Chromosome 2"/>
</dbReference>
<evidence type="ECO:0000256" key="4">
    <source>
        <dbReference type="ARBA" id="ARBA00023242"/>
    </source>
</evidence>
<dbReference type="GO" id="GO:0005634">
    <property type="term" value="C:nucleus"/>
    <property type="evidence" value="ECO:0007669"/>
    <property type="project" value="UniProtKB-SubCell"/>
</dbReference>
<feature type="region of interest" description="SAW" evidence="5">
    <location>
        <begin position="139"/>
        <end position="153"/>
    </location>
</feature>
<evidence type="ECO:0000256" key="5">
    <source>
        <dbReference type="PROSITE-ProRule" id="PRU01191"/>
    </source>
</evidence>
<evidence type="ECO:0000313" key="7">
    <source>
        <dbReference type="Proteomes" id="UP001497516"/>
    </source>
</evidence>
<evidence type="ECO:0000256" key="2">
    <source>
        <dbReference type="ARBA" id="ARBA00023015"/>
    </source>
</evidence>
<dbReference type="Pfam" id="PF03514">
    <property type="entry name" value="GRAS"/>
    <property type="match status" value="1"/>
</dbReference>
<reference evidence="6 7" key="1">
    <citation type="submission" date="2024-04" db="EMBL/GenBank/DDBJ databases">
        <authorList>
            <person name="Fracassetti M."/>
        </authorList>
    </citation>
    <scope>NUCLEOTIDE SEQUENCE [LARGE SCALE GENOMIC DNA]</scope>
</reference>
<protein>
    <submittedName>
        <fullName evidence="6">Uncharacterized protein</fullName>
    </submittedName>
</protein>
<accession>A0AAV2DAI0</accession>
<comment type="subcellular location">
    <subcellularLocation>
        <location evidence="1">Nucleus</location>
    </subcellularLocation>
</comment>
<dbReference type="EMBL" id="OZ034815">
    <property type="protein sequence ID" value="CAL1370889.1"/>
    <property type="molecule type" value="Genomic_DNA"/>
</dbReference>
<keyword evidence="7" id="KW-1185">Reference proteome</keyword>
<evidence type="ECO:0000313" key="6">
    <source>
        <dbReference type="EMBL" id="CAL1370889.1"/>
    </source>
</evidence>
<name>A0AAV2DAI0_9ROSI</name>
<comment type="caution">
    <text evidence="5">Lacks conserved residue(s) required for the propagation of feature annotation.</text>
</comment>
<keyword evidence="2" id="KW-0805">Transcription regulation</keyword>
<sequence>MEGRWVEVFRDRNGDLGDDSGFCSGECMVLCLCCSETGELYFCREQLGGVGGDGEWKFDREIGFEKTESTDSNSSRNAVLNLIKRMKLDIFVQIVINGAHNAPFFVTRFREAMFHFSSLFDIFECTLGREDLELMNAVAAEGAERVERPETYI</sequence>
<evidence type="ECO:0000256" key="1">
    <source>
        <dbReference type="ARBA" id="ARBA00004123"/>
    </source>
</evidence>
<proteinExistence type="inferred from homology"/>
<comment type="similarity">
    <text evidence="5">Belongs to the GRAS family.</text>
</comment>
<gene>
    <name evidence="6" type="ORF">LTRI10_LOCUS12983</name>
</gene>
<keyword evidence="4" id="KW-0539">Nucleus</keyword>
<evidence type="ECO:0000256" key="3">
    <source>
        <dbReference type="ARBA" id="ARBA00023163"/>
    </source>
</evidence>
<keyword evidence="3" id="KW-0804">Transcription</keyword>
<dbReference type="PROSITE" id="PS50985">
    <property type="entry name" value="GRAS"/>
    <property type="match status" value="1"/>
</dbReference>
<organism evidence="6 7">
    <name type="scientific">Linum trigynum</name>
    <dbReference type="NCBI Taxonomy" id="586398"/>
    <lineage>
        <taxon>Eukaryota</taxon>
        <taxon>Viridiplantae</taxon>
        <taxon>Streptophyta</taxon>
        <taxon>Embryophyta</taxon>
        <taxon>Tracheophyta</taxon>
        <taxon>Spermatophyta</taxon>
        <taxon>Magnoliopsida</taxon>
        <taxon>eudicotyledons</taxon>
        <taxon>Gunneridae</taxon>
        <taxon>Pentapetalae</taxon>
        <taxon>rosids</taxon>
        <taxon>fabids</taxon>
        <taxon>Malpighiales</taxon>
        <taxon>Linaceae</taxon>
        <taxon>Linum</taxon>
    </lineage>
</organism>
<dbReference type="InterPro" id="IPR005202">
    <property type="entry name" value="TF_GRAS"/>
</dbReference>
<dbReference type="AlphaFoldDB" id="A0AAV2DAI0"/>